<evidence type="ECO:0000259" key="2">
    <source>
        <dbReference type="Pfam" id="PF19327"/>
    </source>
</evidence>
<accession>A0A1Y2AA44</accession>
<dbReference type="InterPro" id="IPR043171">
    <property type="entry name" value="Ap4A_phos1/2-like"/>
</dbReference>
<dbReference type="InterPro" id="IPR045759">
    <property type="entry name" value="Ap4A_phos1/2_N"/>
</dbReference>
<comment type="caution">
    <text evidence="3">The sequence shown here is derived from an EMBL/GenBank/DDBJ whole genome shotgun (WGS) entry which is preliminary data.</text>
</comment>
<dbReference type="OrthoDB" id="10267950at2759"/>
<dbReference type="GO" id="GO:0005524">
    <property type="term" value="F:ATP binding"/>
    <property type="evidence" value="ECO:0007669"/>
    <property type="project" value="InterPro"/>
</dbReference>
<dbReference type="PANTHER" id="PTHR38420:SF1">
    <property type="entry name" value="PUTATIVE (AFU_ORTHOLOGUE AFUA_5G14690)-RELATED"/>
    <property type="match status" value="1"/>
</dbReference>
<dbReference type="Proteomes" id="UP000193144">
    <property type="component" value="Unassembled WGS sequence"/>
</dbReference>
<dbReference type="Gene3D" id="3.30.428.70">
    <property type="match status" value="1"/>
</dbReference>
<dbReference type="InterPro" id="IPR019200">
    <property type="entry name" value="ATP_adenylylTrfase_C"/>
</dbReference>
<dbReference type="AlphaFoldDB" id="A0A1Y2AA44"/>
<sequence length="287" mass="32405">MQLSWDDICATFDSLVREDILVYGRPQETIEVDCEGYPLQFKICPALSKKPHTIGAKLDPSLSLGRRWGPGSDLFCPDERLKIAVLNGTHDLALNLFCVDRPQFLLLTLDSYRRQHEPLDVDDFSAALNLLRNFPSIYVLFNGGSAAGCSRVHKHLQGLLGPPRAFDQFVSRDEKNHVPFKYFSHYFDKGFSLTDMLEATKAYQGLLSQSRDALKHFGLQDSEPCAHGLVMWQDWMIMIPRRRSHIEGAGAATGGMMGCIWSAERKELDEWSRLGCRNVFESLGIPP</sequence>
<feature type="domain" description="Ap4A phosphorylase 1/2 N-terminal" evidence="2">
    <location>
        <begin position="75"/>
        <end position="157"/>
    </location>
</feature>
<dbReference type="Pfam" id="PF09830">
    <property type="entry name" value="ATP_transf"/>
    <property type="match status" value="1"/>
</dbReference>
<organism evidence="3 4">
    <name type="scientific">Clohesyomyces aquaticus</name>
    <dbReference type="NCBI Taxonomy" id="1231657"/>
    <lineage>
        <taxon>Eukaryota</taxon>
        <taxon>Fungi</taxon>
        <taxon>Dikarya</taxon>
        <taxon>Ascomycota</taxon>
        <taxon>Pezizomycotina</taxon>
        <taxon>Dothideomycetes</taxon>
        <taxon>Pleosporomycetidae</taxon>
        <taxon>Pleosporales</taxon>
        <taxon>Lindgomycetaceae</taxon>
        <taxon>Clohesyomyces</taxon>
    </lineage>
</organism>
<gene>
    <name evidence="3" type="ORF">BCR34DRAFT_207564</name>
</gene>
<dbReference type="GO" id="GO:0009117">
    <property type="term" value="P:nucleotide metabolic process"/>
    <property type="evidence" value="ECO:0007669"/>
    <property type="project" value="InterPro"/>
</dbReference>
<dbReference type="STRING" id="1231657.A0A1Y2AA44"/>
<protein>
    <submittedName>
        <fullName evidence="3">Uncharacterized protein</fullName>
    </submittedName>
</protein>
<evidence type="ECO:0000313" key="4">
    <source>
        <dbReference type="Proteomes" id="UP000193144"/>
    </source>
</evidence>
<dbReference type="SUPFAM" id="SSF54197">
    <property type="entry name" value="HIT-like"/>
    <property type="match status" value="1"/>
</dbReference>
<evidence type="ECO:0000313" key="3">
    <source>
        <dbReference type="EMBL" id="ORY19190.1"/>
    </source>
</evidence>
<dbReference type="EMBL" id="MCFA01000003">
    <property type="protein sequence ID" value="ORY19190.1"/>
    <property type="molecule type" value="Genomic_DNA"/>
</dbReference>
<feature type="domain" description="ATP adenylyltransferase C-terminal" evidence="1">
    <location>
        <begin position="177"/>
        <end position="286"/>
    </location>
</feature>
<dbReference type="PANTHER" id="PTHR38420">
    <property type="entry name" value="AP-4-A PHOSPHORYLASE II"/>
    <property type="match status" value="1"/>
</dbReference>
<dbReference type="Pfam" id="PF19327">
    <property type="entry name" value="Ap4A_phos_N"/>
    <property type="match status" value="1"/>
</dbReference>
<proteinExistence type="predicted"/>
<name>A0A1Y2AA44_9PLEO</name>
<keyword evidence="4" id="KW-1185">Reference proteome</keyword>
<dbReference type="GO" id="GO:0003877">
    <property type="term" value="F:ATP:ADP adenylyltransferase activity"/>
    <property type="evidence" value="ECO:0007669"/>
    <property type="project" value="InterPro"/>
</dbReference>
<reference evidence="3 4" key="1">
    <citation type="submission" date="2016-07" db="EMBL/GenBank/DDBJ databases">
        <title>Pervasive Adenine N6-methylation of Active Genes in Fungi.</title>
        <authorList>
            <consortium name="DOE Joint Genome Institute"/>
            <person name="Mondo S.J."/>
            <person name="Dannebaum R.O."/>
            <person name="Kuo R.C."/>
            <person name="Labutti K."/>
            <person name="Haridas S."/>
            <person name="Kuo A."/>
            <person name="Salamov A."/>
            <person name="Ahrendt S.R."/>
            <person name="Lipzen A."/>
            <person name="Sullivan W."/>
            <person name="Andreopoulos W.B."/>
            <person name="Clum A."/>
            <person name="Lindquist E."/>
            <person name="Daum C."/>
            <person name="Ramamoorthy G.K."/>
            <person name="Gryganskyi A."/>
            <person name="Culley D."/>
            <person name="Magnuson J.K."/>
            <person name="James T.Y."/>
            <person name="O'Malley M.A."/>
            <person name="Stajich J.E."/>
            <person name="Spatafora J.W."/>
            <person name="Visel A."/>
            <person name="Grigoriev I.V."/>
        </authorList>
    </citation>
    <scope>NUCLEOTIDE SEQUENCE [LARGE SCALE GENOMIC DNA]</scope>
    <source>
        <strain evidence="3 4">CBS 115471</strain>
    </source>
</reference>
<evidence type="ECO:0000259" key="1">
    <source>
        <dbReference type="Pfam" id="PF09830"/>
    </source>
</evidence>
<dbReference type="InterPro" id="IPR009163">
    <property type="entry name" value="Ap4A_phos1/2"/>
</dbReference>
<dbReference type="InterPro" id="IPR036265">
    <property type="entry name" value="HIT-like_sf"/>
</dbReference>